<dbReference type="GO" id="GO:0008171">
    <property type="term" value="F:O-methyltransferase activity"/>
    <property type="evidence" value="ECO:0000318"/>
    <property type="project" value="GO_Central"/>
</dbReference>
<dbReference type="PATRIC" id="fig|243090.15.peg.1143"/>
<protein>
    <recommendedName>
        <fullName evidence="1">Methyltransferase FkbM domain-containing protein</fullName>
    </recommendedName>
</protein>
<dbReference type="HOGENOM" id="CLU_074577_0_0_0"/>
<dbReference type="Pfam" id="PF05050">
    <property type="entry name" value="Methyltransf_21"/>
    <property type="match status" value="1"/>
</dbReference>
<organism evidence="2 3">
    <name type="scientific">Rhodopirellula baltica (strain DSM 10527 / NCIMB 13988 / SH1)</name>
    <dbReference type="NCBI Taxonomy" id="243090"/>
    <lineage>
        <taxon>Bacteria</taxon>
        <taxon>Pseudomonadati</taxon>
        <taxon>Planctomycetota</taxon>
        <taxon>Planctomycetia</taxon>
        <taxon>Pirellulales</taxon>
        <taxon>Pirellulaceae</taxon>
        <taxon>Rhodopirellula</taxon>
    </lineage>
</organism>
<dbReference type="EMBL" id="BX294137">
    <property type="protein sequence ID" value="CAD72670.1"/>
    <property type="molecule type" value="Genomic_DNA"/>
</dbReference>
<dbReference type="OrthoDB" id="261740at2"/>
<reference evidence="2 3" key="1">
    <citation type="journal article" date="2003" name="Proc. Natl. Acad. Sci. U.S.A.">
        <title>Complete genome sequence of the marine planctomycete Pirellula sp. strain 1.</title>
        <authorList>
            <person name="Gloeckner F.O."/>
            <person name="Kube M."/>
            <person name="Bauer M."/>
            <person name="Teeling H."/>
            <person name="Lombardot T."/>
            <person name="Ludwig W."/>
            <person name="Gade D."/>
            <person name="Beck A."/>
            <person name="Borzym K."/>
            <person name="Heitmann K."/>
            <person name="Rabus R."/>
            <person name="Schlesner H."/>
            <person name="Amann R."/>
            <person name="Reinhardt R."/>
        </authorList>
    </citation>
    <scope>NUCLEOTIDE SEQUENCE [LARGE SCALE GENOMIC DNA]</scope>
    <source>
        <strain evidence="3">DSM 10527 / NCIMB 13988 / SH1</strain>
    </source>
</reference>
<dbReference type="STRING" id="243090.RB2498"/>
<dbReference type="InParanoid" id="Q7UVQ2"/>
<proteinExistence type="predicted"/>
<dbReference type="AlphaFoldDB" id="Q7UVQ2"/>
<dbReference type="KEGG" id="rba:RB2498"/>
<dbReference type="NCBIfam" id="TIGR01444">
    <property type="entry name" value="fkbM_fam"/>
    <property type="match status" value="1"/>
</dbReference>
<evidence type="ECO:0000313" key="3">
    <source>
        <dbReference type="Proteomes" id="UP000001025"/>
    </source>
</evidence>
<dbReference type="InterPro" id="IPR006342">
    <property type="entry name" value="FkbM_mtfrase"/>
</dbReference>
<gene>
    <name evidence="2" type="ordered locus">RB2498</name>
</gene>
<dbReference type="EnsemblBacteria" id="CAD72670">
    <property type="protein sequence ID" value="CAD72670"/>
    <property type="gene ID" value="RB2498"/>
</dbReference>
<keyword evidence="3" id="KW-1185">Reference proteome</keyword>
<dbReference type="InterPro" id="IPR029063">
    <property type="entry name" value="SAM-dependent_MTases_sf"/>
</dbReference>
<evidence type="ECO:0000313" key="2">
    <source>
        <dbReference type="EMBL" id="CAD72670.1"/>
    </source>
</evidence>
<dbReference type="Gene3D" id="3.40.50.150">
    <property type="entry name" value="Vaccinia Virus protein VP39"/>
    <property type="match status" value="1"/>
</dbReference>
<dbReference type="eggNOG" id="COG2242">
    <property type="taxonomic scope" value="Bacteria"/>
</dbReference>
<sequence>MTNELPHWKDHIRSFSYATPDFPTKRRWLELLFRKELQQTNPMDLVLSGGSRCVVPVVPSSVIGHEVLLYGTYEKEVVKRFLRTLKPGDVCIDIGANFGQYSLLASRRVGPNGKVICVEPVPHVFQRLKENLERNQCENVVALNVALGESPGTLNMQVIEDENDGMHHLTHESGAGTIPVQVCTLDGLLDDLEISGDVSVIKMDVEGWEQAVLSGATRTLSPKKKPTIFFESIEEHAARFGFDALKVHQLLHKYGYRLEFLNEQHGKASIWQQFATGTTHQPNLIAVPPATRSQST</sequence>
<dbReference type="Proteomes" id="UP000001025">
    <property type="component" value="Chromosome"/>
</dbReference>
<dbReference type="InterPro" id="IPR052514">
    <property type="entry name" value="SAM-dependent_MTase"/>
</dbReference>
<accession>Q7UVQ2</accession>
<name>Q7UVQ2_RHOBA</name>
<dbReference type="PANTHER" id="PTHR34203">
    <property type="entry name" value="METHYLTRANSFERASE, FKBM FAMILY PROTEIN"/>
    <property type="match status" value="1"/>
</dbReference>
<evidence type="ECO:0000259" key="1">
    <source>
        <dbReference type="Pfam" id="PF05050"/>
    </source>
</evidence>
<feature type="domain" description="Methyltransferase FkbM" evidence="1">
    <location>
        <begin position="93"/>
        <end position="258"/>
    </location>
</feature>
<dbReference type="PANTHER" id="PTHR34203:SF15">
    <property type="entry name" value="SLL1173 PROTEIN"/>
    <property type="match status" value="1"/>
</dbReference>
<dbReference type="SUPFAM" id="SSF53335">
    <property type="entry name" value="S-adenosyl-L-methionine-dependent methyltransferases"/>
    <property type="match status" value="1"/>
</dbReference>